<evidence type="ECO:0000256" key="4">
    <source>
        <dbReference type="ARBA" id="ARBA00022737"/>
    </source>
</evidence>
<dbReference type="PROSITE" id="PS50157">
    <property type="entry name" value="ZINC_FINGER_C2H2_2"/>
    <property type="match status" value="4"/>
</dbReference>
<dbReference type="GO" id="GO:0005654">
    <property type="term" value="C:nucleoplasm"/>
    <property type="evidence" value="ECO:0007669"/>
    <property type="project" value="TreeGrafter"/>
</dbReference>
<keyword evidence="3" id="KW-0479">Metal-binding</keyword>
<dbReference type="AlphaFoldDB" id="A0A8T0FA26"/>
<evidence type="ECO:0000256" key="8">
    <source>
        <dbReference type="ARBA" id="ARBA00023125"/>
    </source>
</evidence>
<evidence type="ECO:0000256" key="3">
    <source>
        <dbReference type="ARBA" id="ARBA00022723"/>
    </source>
</evidence>
<feature type="domain" description="C2H2-type" evidence="12">
    <location>
        <begin position="335"/>
        <end position="362"/>
    </location>
</feature>
<feature type="domain" description="C2H2-type" evidence="12">
    <location>
        <begin position="279"/>
        <end position="306"/>
    </location>
</feature>
<dbReference type="InterPro" id="IPR013087">
    <property type="entry name" value="Znf_C2H2_type"/>
</dbReference>
<keyword evidence="7" id="KW-0805">Transcription regulation</keyword>
<evidence type="ECO:0000256" key="7">
    <source>
        <dbReference type="ARBA" id="ARBA00023015"/>
    </source>
</evidence>
<dbReference type="GO" id="GO:0000978">
    <property type="term" value="F:RNA polymerase II cis-regulatory region sequence-specific DNA binding"/>
    <property type="evidence" value="ECO:0007669"/>
    <property type="project" value="TreeGrafter"/>
</dbReference>
<dbReference type="Proteomes" id="UP000807504">
    <property type="component" value="Unassembled WGS sequence"/>
</dbReference>
<keyword evidence="10" id="KW-0539">Nucleus</keyword>
<keyword evidence="8" id="KW-0238">DNA-binding</keyword>
<name>A0A8T0FA26_ARGBR</name>
<evidence type="ECO:0000256" key="9">
    <source>
        <dbReference type="ARBA" id="ARBA00023163"/>
    </source>
</evidence>
<evidence type="ECO:0000256" key="11">
    <source>
        <dbReference type="PROSITE-ProRule" id="PRU00042"/>
    </source>
</evidence>
<keyword evidence="4" id="KW-0677">Repeat</keyword>
<comment type="caution">
    <text evidence="13">The sequence shown here is derived from an EMBL/GenBank/DDBJ whole genome shotgun (WGS) entry which is preliminary data.</text>
</comment>
<evidence type="ECO:0000256" key="2">
    <source>
        <dbReference type="ARBA" id="ARBA00004123"/>
    </source>
</evidence>
<dbReference type="GO" id="GO:0001227">
    <property type="term" value="F:DNA-binding transcription repressor activity, RNA polymerase II-specific"/>
    <property type="evidence" value="ECO:0007669"/>
    <property type="project" value="TreeGrafter"/>
</dbReference>
<dbReference type="InterPro" id="IPR001965">
    <property type="entry name" value="Znf_PHD"/>
</dbReference>
<dbReference type="Pfam" id="PF12874">
    <property type="entry name" value="zf-met"/>
    <property type="match status" value="1"/>
</dbReference>
<evidence type="ECO:0000256" key="1">
    <source>
        <dbReference type="ARBA" id="ARBA00003767"/>
    </source>
</evidence>
<keyword evidence="6" id="KW-0862">Zinc</keyword>
<evidence type="ECO:0000256" key="10">
    <source>
        <dbReference type="ARBA" id="ARBA00023242"/>
    </source>
</evidence>
<dbReference type="PANTHER" id="PTHR24399">
    <property type="entry name" value="ZINC FINGER AND BTB DOMAIN-CONTAINING"/>
    <property type="match status" value="1"/>
</dbReference>
<feature type="domain" description="C2H2-type" evidence="12">
    <location>
        <begin position="307"/>
        <end position="334"/>
    </location>
</feature>
<evidence type="ECO:0000256" key="5">
    <source>
        <dbReference type="ARBA" id="ARBA00022771"/>
    </source>
</evidence>
<evidence type="ECO:0000313" key="13">
    <source>
        <dbReference type="EMBL" id="KAF8788097.1"/>
    </source>
</evidence>
<evidence type="ECO:0000256" key="6">
    <source>
        <dbReference type="ARBA" id="ARBA00022833"/>
    </source>
</evidence>
<feature type="domain" description="C2H2-type" evidence="12">
    <location>
        <begin position="362"/>
        <end position="385"/>
    </location>
</feature>
<dbReference type="PANTHER" id="PTHR24399:SF23">
    <property type="entry name" value="C2H2-TYPE DOMAIN-CONTAINING PROTEIN"/>
    <property type="match status" value="1"/>
</dbReference>
<protein>
    <submittedName>
        <fullName evidence="13">Zinc finger protein 28 like protein</fullName>
    </submittedName>
</protein>
<evidence type="ECO:0000313" key="14">
    <source>
        <dbReference type="Proteomes" id="UP000807504"/>
    </source>
</evidence>
<keyword evidence="9" id="KW-0804">Transcription</keyword>
<comment type="function">
    <text evidence="1">May be involved in transcriptional regulation.</text>
</comment>
<reference evidence="13" key="1">
    <citation type="journal article" date="2020" name="bioRxiv">
        <title>Chromosome-level reference genome of the European wasp spider Argiope bruennichi: a resource for studies on range expansion and evolutionary adaptation.</title>
        <authorList>
            <person name="Sheffer M.M."/>
            <person name="Hoppe A."/>
            <person name="Krehenwinkel H."/>
            <person name="Uhl G."/>
            <person name="Kuss A.W."/>
            <person name="Jensen L."/>
            <person name="Jensen C."/>
            <person name="Gillespie R.G."/>
            <person name="Hoff K.J."/>
            <person name="Prost S."/>
        </authorList>
    </citation>
    <scope>NUCLEOTIDE SEQUENCE</scope>
</reference>
<dbReference type="GO" id="GO:0008270">
    <property type="term" value="F:zinc ion binding"/>
    <property type="evidence" value="ECO:0007669"/>
    <property type="project" value="UniProtKB-KW"/>
</dbReference>
<dbReference type="Gene3D" id="3.30.160.60">
    <property type="entry name" value="Classic Zinc Finger"/>
    <property type="match status" value="4"/>
</dbReference>
<organism evidence="13 14">
    <name type="scientific">Argiope bruennichi</name>
    <name type="common">Wasp spider</name>
    <name type="synonym">Aranea bruennichi</name>
    <dbReference type="NCBI Taxonomy" id="94029"/>
    <lineage>
        <taxon>Eukaryota</taxon>
        <taxon>Metazoa</taxon>
        <taxon>Ecdysozoa</taxon>
        <taxon>Arthropoda</taxon>
        <taxon>Chelicerata</taxon>
        <taxon>Arachnida</taxon>
        <taxon>Araneae</taxon>
        <taxon>Araneomorphae</taxon>
        <taxon>Entelegynae</taxon>
        <taxon>Araneoidea</taxon>
        <taxon>Araneidae</taxon>
        <taxon>Argiope</taxon>
    </lineage>
</organism>
<dbReference type="SMART" id="SM00249">
    <property type="entry name" value="PHD"/>
    <property type="match status" value="1"/>
</dbReference>
<dbReference type="SMART" id="SM00355">
    <property type="entry name" value="ZnF_C2H2"/>
    <property type="match status" value="4"/>
</dbReference>
<dbReference type="FunFam" id="3.30.160.60:FF:000097">
    <property type="entry name" value="Zinc finger protein"/>
    <property type="match status" value="1"/>
</dbReference>
<sequence length="385" mass="44726">MKELRCLDCNQSFDRQQGHHCLNSRWMLGTDDPNTLLQDIADELDLDEHEFISLDCEELPELSSVCTDIFNRISDPFIDSSISKEVNFDADQPIGSSPVSFSEKSETYDKRTISDIHAVPGPSRLPFNDGKNRVCQEEFQKKPYHLLPENDKRWTRKVCRKVFKERQNFKRHTQIKKRLGGADVNTILQDIDDELHLDENKFITLSSEQFPELSAVCTEIFNKISDPDSDFSSSKLFVNDVDAVPGPSRLPFNESKGSMCQEEFLLKPYHSESAYVKGWTCKVCKKLFKKKQNFERHLQIYGGEKELKCDFCGKSFHQKNCLQRHKLMHTGEKPFSCDICRKKFRQKCYLNIHMNIHTGQKFTCESCGKSFTYMQSLKIHSCIRK</sequence>
<dbReference type="SUPFAM" id="SSF57667">
    <property type="entry name" value="beta-beta-alpha zinc fingers"/>
    <property type="match status" value="2"/>
</dbReference>
<reference evidence="13" key="2">
    <citation type="submission" date="2020-06" db="EMBL/GenBank/DDBJ databases">
        <authorList>
            <person name="Sheffer M."/>
        </authorList>
    </citation>
    <scope>NUCLEOTIDE SEQUENCE</scope>
</reference>
<comment type="subcellular location">
    <subcellularLocation>
        <location evidence="2">Nucleus</location>
    </subcellularLocation>
</comment>
<dbReference type="InterPro" id="IPR036236">
    <property type="entry name" value="Znf_C2H2_sf"/>
</dbReference>
<evidence type="ECO:0000259" key="12">
    <source>
        <dbReference type="PROSITE" id="PS50157"/>
    </source>
</evidence>
<dbReference type="PROSITE" id="PS00028">
    <property type="entry name" value="ZINC_FINGER_C2H2_1"/>
    <property type="match status" value="2"/>
</dbReference>
<proteinExistence type="predicted"/>
<accession>A0A8T0FA26</accession>
<gene>
    <name evidence="13" type="ORF">HNY73_009632</name>
</gene>
<keyword evidence="5 11" id="KW-0863">Zinc-finger</keyword>
<dbReference type="EMBL" id="JABXBU010000015">
    <property type="protein sequence ID" value="KAF8788097.1"/>
    <property type="molecule type" value="Genomic_DNA"/>
</dbReference>
<keyword evidence="14" id="KW-1185">Reference proteome</keyword>
<dbReference type="Pfam" id="PF00096">
    <property type="entry name" value="zf-C2H2"/>
    <property type="match status" value="1"/>
</dbReference>